<protein>
    <submittedName>
        <fullName evidence="2">Uncharacterized protein</fullName>
    </submittedName>
</protein>
<evidence type="ECO:0000256" key="1">
    <source>
        <dbReference type="SAM" id="MobiDB-lite"/>
    </source>
</evidence>
<dbReference type="Proteomes" id="UP001152803">
    <property type="component" value="Unassembled WGS sequence"/>
</dbReference>
<dbReference type="OrthoDB" id="8958382at2759"/>
<name>A0A9Q1D125_CONCO</name>
<evidence type="ECO:0000313" key="2">
    <source>
        <dbReference type="EMBL" id="KAJ8255731.1"/>
    </source>
</evidence>
<keyword evidence="3" id="KW-1185">Reference proteome</keyword>
<comment type="caution">
    <text evidence="2">The sequence shown here is derived from an EMBL/GenBank/DDBJ whole genome shotgun (WGS) entry which is preliminary data.</text>
</comment>
<accession>A0A9Q1D125</accession>
<reference evidence="2" key="1">
    <citation type="journal article" date="2023" name="Science">
        <title>Genome structures resolve the early diversification of teleost fishes.</title>
        <authorList>
            <person name="Parey E."/>
            <person name="Louis A."/>
            <person name="Montfort J."/>
            <person name="Bouchez O."/>
            <person name="Roques C."/>
            <person name="Iampietro C."/>
            <person name="Lluch J."/>
            <person name="Castinel A."/>
            <person name="Donnadieu C."/>
            <person name="Desvignes T."/>
            <person name="Floi Bucao C."/>
            <person name="Jouanno E."/>
            <person name="Wen M."/>
            <person name="Mejri S."/>
            <person name="Dirks R."/>
            <person name="Jansen H."/>
            <person name="Henkel C."/>
            <person name="Chen W.J."/>
            <person name="Zahm M."/>
            <person name="Cabau C."/>
            <person name="Klopp C."/>
            <person name="Thompson A.W."/>
            <person name="Robinson-Rechavi M."/>
            <person name="Braasch I."/>
            <person name="Lecointre G."/>
            <person name="Bobe J."/>
            <person name="Postlethwait J.H."/>
            <person name="Berthelot C."/>
            <person name="Roest Crollius H."/>
            <person name="Guiguen Y."/>
        </authorList>
    </citation>
    <scope>NUCLEOTIDE SEQUENCE</scope>
    <source>
        <strain evidence="2">Concon-B</strain>
    </source>
</reference>
<sequence length="357" mass="39747">MDVRISLSVSLLRDQLGTVIEQAVTNAVETVLGEMLKVLRDGTAIKDQVIAVKESQDTHSSAPNLHPKDYIHIKEEHRDPLERPGGCHSREGFCETEPSQGGSTEVHDFDPSLHKLDNIAVTTMGASPQAKEEEAEMQLICIKEEPPELEIHTLSPQPPDRLSDPCPDQGGGQDRAGPTDCLMGTALPTMSSPTSGWDGQARRGGIRPQGELQTLRQQRAELQRRSQLRRRERERSLPQALQVAMERERREKTRIRVARWRAKRKMQAAGLMTSQPTQLDYGLAQSVQMHANDALRCRQQYGSLMYGSAQYENGALYPPLHIGQELTDALVQSEVTVVQQGILGSDSELFQQSEFEA</sequence>
<organism evidence="2 3">
    <name type="scientific">Conger conger</name>
    <name type="common">Conger eel</name>
    <name type="synonym">Muraena conger</name>
    <dbReference type="NCBI Taxonomy" id="82655"/>
    <lineage>
        <taxon>Eukaryota</taxon>
        <taxon>Metazoa</taxon>
        <taxon>Chordata</taxon>
        <taxon>Craniata</taxon>
        <taxon>Vertebrata</taxon>
        <taxon>Euteleostomi</taxon>
        <taxon>Actinopterygii</taxon>
        <taxon>Neopterygii</taxon>
        <taxon>Teleostei</taxon>
        <taxon>Anguilliformes</taxon>
        <taxon>Congridae</taxon>
        <taxon>Conger</taxon>
    </lineage>
</organism>
<gene>
    <name evidence="2" type="ORF">COCON_G00195950</name>
</gene>
<feature type="region of interest" description="Disordered" evidence="1">
    <location>
        <begin position="190"/>
        <end position="212"/>
    </location>
</feature>
<dbReference type="EMBL" id="JAFJMO010000015">
    <property type="protein sequence ID" value="KAJ8255731.1"/>
    <property type="molecule type" value="Genomic_DNA"/>
</dbReference>
<feature type="region of interest" description="Disordered" evidence="1">
    <location>
        <begin position="151"/>
        <end position="177"/>
    </location>
</feature>
<proteinExistence type="predicted"/>
<evidence type="ECO:0000313" key="3">
    <source>
        <dbReference type="Proteomes" id="UP001152803"/>
    </source>
</evidence>
<feature type="region of interest" description="Disordered" evidence="1">
    <location>
        <begin position="79"/>
        <end position="111"/>
    </location>
</feature>
<dbReference type="AlphaFoldDB" id="A0A9Q1D125"/>